<feature type="domain" description="Mutator-like transposase" evidence="1">
    <location>
        <begin position="1"/>
        <end position="155"/>
    </location>
</feature>
<comment type="caution">
    <text evidence="2">The sequence shown here is derived from an EMBL/GenBank/DDBJ whole genome shotgun (WGS) entry which is preliminary data.</text>
</comment>
<dbReference type="EMBL" id="JAWQEG010001559">
    <property type="protein sequence ID" value="KAK3878412.1"/>
    <property type="molecule type" value="Genomic_DNA"/>
</dbReference>
<proteinExistence type="predicted"/>
<keyword evidence="3" id="KW-1185">Reference proteome</keyword>
<organism evidence="2 3">
    <name type="scientific">Petrolisthes cinctipes</name>
    <name type="common">Flat porcelain crab</name>
    <dbReference type="NCBI Taxonomy" id="88211"/>
    <lineage>
        <taxon>Eukaryota</taxon>
        <taxon>Metazoa</taxon>
        <taxon>Ecdysozoa</taxon>
        <taxon>Arthropoda</taxon>
        <taxon>Crustacea</taxon>
        <taxon>Multicrustacea</taxon>
        <taxon>Malacostraca</taxon>
        <taxon>Eumalacostraca</taxon>
        <taxon>Eucarida</taxon>
        <taxon>Decapoda</taxon>
        <taxon>Pleocyemata</taxon>
        <taxon>Anomura</taxon>
        <taxon>Galatheoidea</taxon>
        <taxon>Porcellanidae</taxon>
        <taxon>Petrolisthes</taxon>
    </lineage>
</organism>
<accession>A0AAE1FQ22</accession>
<protein>
    <recommendedName>
        <fullName evidence="1">Mutator-like transposase domain-containing protein</fullName>
    </recommendedName>
</protein>
<dbReference type="AlphaFoldDB" id="A0AAE1FQ22"/>
<dbReference type="Pfam" id="PF20700">
    <property type="entry name" value="Mutator"/>
    <property type="match status" value="1"/>
</dbReference>
<dbReference type="Proteomes" id="UP001286313">
    <property type="component" value="Unassembled WGS sequence"/>
</dbReference>
<sequence>METAAALKLFGRSLDKYIRYTVFISVGDSSAYTAVCNMNNGKGPYDGVKVEKGECINHVGKRLGKALRKVREQVVTEKKTKTGKIRRVKDMGGKGKLTDFVIGKLQKYYAAAIRRFVGGTVEELRKNIYASFLHCSSSDSKEQHHLCPKTTDSWCF</sequence>
<gene>
    <name evidence="2" type="ORF">Pcinc_016996</name>
</gene>
<dbReference type="InterPro" id="IPR049012">
    <property type="entry name" value="Mutator_transp_dom"/>
</dbReference>
<name>A0AAE1FQ22_PETCI</name>
<evidence type="ECO:0000313" key="3">
    <source>
        <dbReference type="Proteomes" id="UP001286313"/>
    </source>
</evidence>
<evidence type="ECO:0000259" key="1">
    <source>
        <dbReference type="Pfam" id="PF20700"/>
    </source>
</evidence>
<reference evidence="2" key="1">
    <citation type="submission" date="2023-10" db="EMBL/GenBank/DDBJ databases">
        <title>Genome assemblies of two species of porcelain crab, Petrolisthes cinctipes and Petrolisthes manimaculis (Anomura: Porcellanidae).</title>
        <authorList>
            <person name="Angst P."/>
        </authorList>
    </citation>
    <scope>NUCLEOTIDE SEQUENCE</scope>
    <source>
        <strain evidence="2">PB745_01</strain>
        <tissue evidence="2">Gill</tissue>
    </source>
</reference>
<evidence type="ECO:0000313" key="2">
    <source>
        <dbReference type="EMBL" id="KAK3878412.1"/>
    </source>
</evidence>